<evidence type="ECO:0000256" key="1">
    <source>
        <dbReference type="ARBA" id="ARBA00022475"/>
    </source>
</evidence>
<dbReference type="InterPro" id="IPR006059">
    <property type="entry name" value="SBP"/>
</dbReference>
<evidence type="ECO:0000313" key="7">
    <source>
        <dbReference type="Proteomes" id="UP000272503"/>
    </source>
</evidence>
<keyword evidence="2" id="KW-0732">Signal</keyword>
<dbReference type="InterPro" id="IPR050490">
    <property type="entry name" value="Bact_solute-bd_prot1"/>
</dbReference>
<evidence type="ECO:0000256" key="4">
    <source>
        <dbReference type="ARBA" id="ARBA00023139"/>
    </source>
</evidence>
<dbReference type="Pfam" id="PF01547">
    <property type="entry name" value="SBP_bac_1"/>
    <property type="match status" value="1"/>
</dbReference>
<dbReference type="PANTHER" id="PTHR43649:SF33">
    <property type="entry name" value="POLYGALACTURONAN_RHAMNOGALACTURONAN-BINDING PROTEIN YTCQ"/>
    <property type="match status" value="1"/>
</dbReference>
<dbReference type="RefSeq" id="WP_121647724.1">
    <property type="nucleotide sequence ID" value="NZ_RCUX01000003.1"/>
</dbReference>
<keyword evidence="4" id="KW-0564">Palmitate</keyword>
<keyword evidence="3" id="KW-0472">Membrane</keyword>
<evidence type="ECO:0000256" key="3">
    <source>
        <dbReference type="ARBA" id="ARBA00023136"/>
    </source>
</evidence>
<evidence type="ECO:0000256" key="2">
    <source>
        <dbReference type="ARBA" id="ARBA00022729"/>
    </source>
</evidence>
<accession>A0A3L7AA35</accession>
<comment type="caution">
    <text evidence="6">The sequence shown here is derived from an EMBL/GenBank/DDBJ whole genome shotgun (WGS) entry which is preliminary data.</text>
</comment>
<dbReference type="OrthoDB" id="2515046at2"/>
<dbReference type="EMBL" id="RCUX01000003">
    <property type="protein sequence ID" value="RLP76915.1"/>
    <property type="molecule type" value="Genomic_DNA"/>
</dbReference>
<keyword evidence="1" id="KW-1003">Cell membrane</keyword>
<dbReference type="AlphaFoldDB" id="A0A3L7AA35"/>
<keyword evidence="7" id="KW-1185">Reference proteome</keyword>
<sequence>MVELTRRHLVALGFAGLGTALLSGCTTPGQLGRGGALNPSSPEVVTLNYWTWLKDMQPVADIWNRNNPHIQVRVTPIPQGNNGGYQKMYAALAAGGGPDLGQVEYRNIPEFLLAGGLTNIADAGALALKPRYDPTLWQQVSFLDGVYALPQDSGPMALYYHRPLLESVGATPPKTWEEWAEIAVELRQKRAWMDCFSLSDAGPFISYATQAGARWVTPERDGWRVNLLDEPTLTVARFFDRALDRKLLLTEYGPFSPPWFAAAAADRIASVTSASWADAIIADIQGGAGKWGVAPMPRWGHTGYGSSALGGSTVGVLAHGKHPREAVEFAAWLTSERAGIDAEISRGIGWSPTPDYIGAARSKPAPFFGGQRYNEEIMIPAAADQNPDWSWWPITQQSFNILADEFRKKAAGQSLVDGLRSAERLIIRAMRNKGLTVHTGAAS</sequence>
<reference evidence="6 7" key="1">
    <citation type="submission" date="2018-10" db="EMBL/GenBank/DDBJ databases">
        <authorList>
            <person name="Li J."/>
        </authorList>
    </citation>
    <scope>NUCLEOTIDE SEQUENCE [LARGE SCALE GENOMIC DNA]</scope>
    <source>
        <strain evidence="6 7">IF 016277</strain>
    </source>
</reference>
<keyword evidence="5" id="KW-0449">Lipoprotein</keyword>
<gene>
    <name evidence="6" type="ORF">D9V32_04605</name>
</gene>
<evidence type="ECO:0000256" key="5">
    <source>
        <dbReference type="ARBA" id="ARBA00023288"/>
    </source>
</evidence>
<dbReference type="PANTHER" id="PTHR43649">
    <property type="entry name" value="ARABINOSE-BINDING PROTEIN-RELATED"/>
    <property type="match status" value="1"/>
</dbReference>
<protein>
    <submittedName>
        <fullName evidence="6">Extracellular solute-binding protein</fullName>
    </submittedName>
</protein>
<proteinExistence type="predicted"/>
<name>A0A3L7AA35_9MICO</name>
<dbReference type="Proteomes" id="UP000272503">
    <property type="component" value="Unassembled WGS sequence"/>
</dbReference>
<evidence type="ECO:0000313" key="6">
    <source>
        <dbReference type="EMBL" id="RLP76915.1"/>
    </source>
</evidence>
<organism evidence="6 7">
    <name type="scientific">Mycetocola tolaasinivorans</name>
    <dbReference type="NCBI Taxonomy" id="76635"/>
    <lineage>
        <taxon>Bacteria</taxon>
        <taxon>Bacillati</taxon>
        <taxon>Actinomycetota</taxon>
        <taxon>Actinomycetes</taxon>
        <taxon>Micrococcales</taxon>
        <taxon>Microbacteriaceae</taxon>
        <taxon>Mycetocola</taxon>
    </lineage>
</organism>
<dbReference type="Gene3D" id="3.40.190.10">
    <property type="entry name" value="Periplasmic binding protein-like II"/>
    <property type="match status" value="1"/>
</dbReference>
<dbReference type="PROSITE" id="PS51257">
    <property type="entry name" value="PROKAR_LIPOPROTEIN"/>
    <property type="match status" value="1"/>
</dbReference>
<dbReference type="SUPFAM" id="SSF53850">
    <property type="entry name" value="Periplasmic binding protein-like II"/>
    <property type="match status" value="1"/>
</dbReference>